<dbReference type="InterPro" id="IPR003362">
    <property type="entry name" value="Bact_transf"/>
</dbReference>
<sequence length="487" mass="54032">MDVVGAPAASRAKSKRWARHYRTLLQLSDVAIVTTTVVLAVVVRFGVTTDAAVTLAGHAIDYWLISALVALAWLFAIGAYRTRDARVVGVGSAEYKRIVAASLTTFGLLAIVFFVLKLDVARSFFVITFPLGVGGLTASRWMWRQWLTRQRKFGHYLSQAIVVGRRRDVEYVVRQIEKKSGAAYRVIGIATKNARESYQSIDGRSIPVVADIDNVAAVARELEVDVVIVAGQPAGGSHFIQNLGWDLEGTNAELVLASRLTNVAGPRIHVRPVEGLPLMHVELPQFEGGKHVVKRAFDIVVAGGALLILLPLFAVLAILVRTDSPGPALFKQERVGRNGRTFKMLKFRSMVTTAEDDLEGLLAKNQGAGVLFKLRDDPRVTEIGRVLRKYSLDELPQLWNVLVGDMSLVGPRPPLMREVEQYESHVRRRLFIKPGLTGMWQINGRSNLAWDESVRLDLYYVENWSLTGDLVIIWRTVQAMKQPTGAY</sequence>
<evidence type="ECO:0000256" key="5">
    <source>
        <dbReference type="ARBA" id="ARBA00022989"/>
    </source>
</evidence>
<keyword evidence="3 9" id="KW-0808">Transferase</keyword>
<organism evidence="9 10">
    <name type="scientific">Galbitalea soli</name>
    <dbReference type="NCBI Taxonomy" id="1268042"/>
    <lineage>
        <taxon>Bacteria</taxon>
        <taxon>Bacillati</taxon>
        <taxon>Actinomycetota</taxon>
        <taxon>Actinomycetes</taxon>
        <taxon>Micrococcales</taxon>
        <taxon>Microbacteriaceae</taxon>
        <taxon>Galbitalea</taxon>
    </lineage>
</organism>
<gene>
    <name evidence="9" type="ORF">G3T37_01265</name>
</gene>
<keyword evidence="5 7" id="KW-1133">Transmembrane helix</keyword>
<keyword evidence="10" id="KW-1185">Reference proteome</keyword>
<evidence type="ECO:0000256" key="4">
    <source>
        <dbReference type="ARBA" id="ARBA00022692"/>
    </source>
</evidence>
<proteinExistence type="inferred from homology"/>
<feature type="transmembrane region" description="Helical" evidence="7">
    <location>
        <begin position="59"/>
        <end position="77"/>
    </location>
</feature>
<evidence type="ECO:0000313" key="9">
    <source>
        <dbReference type="EMBL" id="NEM89981.1"/>
    </source>
</evidence>
<protein>
    <submittedName>
        <fullName evidence="9">Sugar transferase</fullName>
    </submittedName>
</protein>
<dbReference type="GO" id="GO:0016780">
    <property type="term" value="F:phosphotransferase activity, for other substituted phosphate groups"/>
    <property type="evidence" value="ECO:0007669"/>
    <property type="project" value="TreeGrafter"/>
</dbReference>
<evidence type="ECO:0000256" key="6">
    <source>
        <dbReference type="ARBA" id="ARBA00023136"/>
    </source>
</evidence>
<dbReference type="Pfam" id="PF13727">
    <property type="entry name" value="CoA_binding_3"/>
    <property type="match status" value="1"/>
</dbReference>
<evidence type="ECO:0000256" key="3">
    <source>
        <dbReference type="ARBA" id="ARBA00022679"/>
    </source>
</evidence>
<feature type="transmembrane region" description="Helical" evidence="7">
    <location>
        <begin position="24"/>
        <end position="47"/>
    </location>
</feature>
<evidence type="ECO:0000259" key="8">
    <source>
        <dbReference type="Pfam" id="PF02397"/>
    </source>
</evidence>
<dbReference type="Pfam" id="PF02397">
    <property type="entry name" value="Bac_transf"/>
    <property type="match status" value="1"/>
</dbReference>
<comment type="caution">
    <text evidence="9">The sequence shown here is derived from an EMBL/GenBank/DDBJ whole genome shotgun (WGS) entry which is preliminary data.</text>
</comment>
<accession>A0A7C9TP08</accession>
<dbReference type="Gene3D" id="3.40.50.720">
    <property type="entry name" value="NAD(P)-binding Rossmann-like Domain"/>
    <property type="match status" value="1"/>
</dbReference>
<reference evidence="9 10" key="1">
    <citation type="journal article" date="2014" name="Int. J. Syst. Evol. Microbiol.">
        <title>Description of Galbitalea soli gen. nov., sp. nov., and Frondihabitans sucicola sp. nov.</title>
        <authorList>
            <person name="Kim S.J."/>
            <person name="Lim J.M."/>
            <person name="Ahn J.H."/>
            <person name="Weon H.Y."/>
            <person name="Hamada M."/>
            <person name="Suzuki K."/>
            <person name="Ahn T.Y."/>
            <person name="Kwon S.W."/>
        </authorList>
    </citation>
    <scope>NUCLEOTIDE SEQUENCE [LARGE SCALE GENOMIC DNA]</scope>
    <source>
        <strain evidence="9 10">NBRC 108727</strain>
    </source>
</reference>
<name>A0A7C9TP08_9MICO</name>
<evidence type="ECO:0000313" key="10">
    <source>
        <dbReference type="Proteomes" id="UP000479756"/>
    </source>
</evidence>
<dbReference type="NCBIfam" id="TIGR03025">
    <property type="entry name" value="EPS_sugtrans"/>
    <property type="match status" value="1"/>
</dbReference>
<evidence type="ECO:0000256" key="1">
    <source>
        <dbReference type="ARBA" id="ARBA00004141"/>
    </source>
</evidence>
<keyword evidence="6 7" id="KW-0472">Membrane</keyword>
<keyword evidence="4 7" id="KW-0812">Transmembrane</keyword>
<feature type="transmembrane region" description="Helical" evidence="7">
    <location>
        <begin position="98"/>
        <end position="118"/>
    </location>
</feature>
<feature type="transmembrane region" description="Helical" evidence="7">
    <location>
        <begin position="299"/>
        <end position="320"/>
    </location>
</feature>
<dbReference type="InterPro" id="IPR017475">
    <property type="entry name" value="EPS_sugar_tfrase"/>
</dbReference>
<dbReference type="EMBL" id="JAAGWZ010000001">
    <property type="protein sequence ID" value="NEM89981.1"/>
    <property type="molecule type" value="Genomic_DNA"/>
</dbReference>
<dbReference type="PANTHER" id="PTHR30576">
    <property type="entry name" value="COLANIC BIOSYNTHESIS UDP-GLUCOSE LIPID CARRIER TRANSFERASE"/>
    <property type="match status" value="1"/>
</dbReference>
<dbReference type="PANTHER" id="PTHR30576:SF10">
    <property type="entry name" value="SLL5057 PROTEIN"/>
    <property type="match status" value="1"/>
</dbReference>
<evidence type="ECO:0000256" key="7">
    <source>
        <dbReference type="SAM" id="Phobius"/>
    </source>
</evidence>
<evidence type="ECO:0000256" key="2">
    <source>
        <dbReference type="ARBA" id="ARBA00006464"/>
    </source>
</evidence>
<dbReference type="AlphaFoldDB" id="A0A7C9TP08"/>
<dbReference type="Proteomes" id="UP000479756">
    <property type="component" value="Unassembled WGS sequence"/>
</dbReference>
<dbReference type="GO" id="GO:0016020">
    <property type="term" value="C:membrane"/>
    <property type="evidence" value="ECO:0007669"/>
    <property type="project" value="UniProtKB-SubCell"/>
</dbReference>
<feature type="transmembrane region" description="Helical" evidence="7">
    <location>
        <begin position="124"/>
        <end position="143"/>
    </location>
</feature>
<feature type="domain" description="Bacterial sugar transferase" evidence="8">
    <location>
        <begin position="294"/>
        <end position="480"/>
    </location>
</feature>
<comment type="subcellular location">
    <subcellularLocation>
        <location evidence="1">Membrane</location>
        <topology evidence="1">Multi-pass membrane protein</topology>
    </subcellularLocation>
</comment>
<comment type="similarity">
    <text evidence="2">Belongs to the bacterial sugar transferase family.</text>
</comment>